<dbReference type="HOGENOM" id="CLU_132859_0_0_1"/>
<dbReference type="Gramene" id="ERN19705">
    <property type="protein sequence ID" value="ERN19705"/>
    <property type="gene ID" value="AMTR_s00062p00195480"/>
</dbReference>
<proteinExistence type="predicted"/>
<dbReference type="AlphaFoldDB" id="U5DBW6"/>
<dbReference type="PANTHER" id="PTHR31972">
    <property type="entry name" value="EXPRESSED PROTEIN"/>
    <property type="match status" value="1"/>
</dbReference>
<gene>
    <name evidence="1" type="ORF">AMTR_s00062p00195480</name>
</gene>
<dbReference type="OMA" id="TSENHYA"/>
<dbReference type="InterPro" id="IPR008586">
    <property type="entry name" value="DUF868_pln"/>
</dbReference>
<dbReference type="Pfam" id="PF05910">
    <property type="entry name" value="DUF868"/>
    <property type="match status" value="1"/>
</dbReference>
<dbReference type="Proteomes" id="UP000017836">
    <property type="component" value="Unassembled WGS sequence"/>
</dbReference>
<protein>
    <submittedName>
        <fullName evidence="1">Uncharacterized protein</fullName>
    </submittedName>
</protein>
<dbReference type="EMBL" id="KI392068">
    <property type="protein sequence ID" value="ERN19705.1"/>
    <property type="molecule type" value="Genomic_DNA"/>
</dbReference>
<evidence type="ECO:0000313" key="2">
    <source>
        <dbReference type="Proteomes" id="UP000017836"/>
    </source>
</evidence>
<reference evidence="2" key="1">
    <citation type="journal article" date="2013" name="Science">
        <title>The Amborella genome and the evolution of flowering plants.</title>
        <authorList>
            <consortium name="Amborella Genome Project"/>
        </authorList>
    </citation>
    <scope>NUCLEOTIDE SEQUENCE [LARGE SCALE GENOMIC DNA]</scope>
</reference>
<organism evidence="1 2">
    <name type="scientific">Amborella trichopoda</name>
    <dbReference type="NCBI Taxonomy" id="13333"/>
    <lineage>
        <taxon>Eukaryota</taxon>
        <taxon>Viridiplantae</taxon>
        <taxon>Streptophyta</taxon>
        <taxon>Embryophyta</taxon>
        <taxon>Tracheophyta</taxon>
        <taxon>Spermatophyta</taxon>
        <taxon>Magnoliopsida</taxon>
        <taxon>Amborellales</taxon>
        <taxon>Amborellaceae</taxon>
        <taxon>Amborella</taxon>
    </lineage>
</organism>
<accession>U5DBW6</accession>
<name>U5DBW6_AMBTC</name>
<evidence type="ECO:0000313" key="1">
    <source>
        <dbReference type="EMBL" id="ERN19705.1"/>
    </source>
</evidence>
<sequence>MQDTIHIPTCFSTKDLANVVGKLNQSNMNCLYEAEITGFLRLVIVIWCKNLVAHGLSIALKNPGTSENHYACKIELKPRYFWSRKGFKSFEIDGKKLDFYWHWRAAKFSGSPKPFVDSYVALVCEPKVELSEGGLM</sequence>
<keyword evidence="2" id="KW-1185">Reference proteome</keyword>
<dbReference type="PANTHER" id="PTHR31972:SF2">
    <property type="entry name" value="DUF868 FAMILY PROTEIN (DUF868)"/>
    <property type="match status" value="1"/>
</dbReference>